<evidence type="ECO:0000256" key="3">
    <source>
        <dbReference type="ARBA" id="ARBA00022840"/>
    </source>
</evidence>
<accession>A0ABS2PJ31</accession>
<evidence type="ECO:0000256" key="2">
    <source>
        <dbReference type="ARBA" id="ARBA00022741"/>
    </source>
</evidence>
<dbReference type="PANTHER" id="PTHR42711">
    <property type="entry name" value="ABC TRANSPORTER ATP-BINDING PROTEIN"/>
    <property type="match status" value="1"/>
</dbReference>
<dbReference type="SUPFAM" id="SSF52540">
    <property type="entry name" value="P-loop containing nucleoside triphosphate hydrolases"/>
    <property type="match status" value="1"/>
</dbReference>
<dbReference type="InterPro" id="IPR003439">
    <property type="entry name" value="ABC_transporter-like_ATP-bd"/>
</dbReference>
<dbReference type="Gene3D" id="3.40.50.300">
    <property type="entry name" value="P-loop containing nucleotide triphosphate hydrolases"/>
    <property type="match status" value="1"/>
</dbReference>
<dbReference type="PROSITE" id="PS50893">
    <property type="entry name" value="ABC_TRANSPORTER_2"/>
    <property type="match status" value="1"/>
</dbReference>
<proteinExistence type="predicted"/>
<dbReference type="SMART" id="SM00382">
    <property type="entry name" value="AAA"/>
    <property type="match status" value="1"/>
</dbReference>
<dbReference type="PROSITE" id="PS00211">
    <property type="entry name" value="ABC_TRANSPORTER_1"/>
    <property type="match status" value="1"/>
</dbReference>
<name>A0ABS2PJ31_9STRE</name>
<evidence type="ECO:0000256" key="1">
    <source>
        <dbReference type="ARBA" id="ARBA00022448"/>
    </source>
</evidence>
<keyword evidence="1" id="KW-0813">Transport</keyword>
<sequence>MITVDHLSKAIKGKPILSDISFTIEAGDCLALIGPNGAGKTTLMSCMLGDKIASRGTVLVDNEAPKSRANKEQIAYLAQENLIPKGLKVKELIAFFRAIHRDSLRESEIVDLLGFSPLQYHQLADNLSGGQRRLLAFVLCLIGKPNYLFLDEPTAGMDTTTRQHFWEIIADLKKKGVTIVYSSHYIEEVEHTADRILVLNQGKLIRDTTPFAMRNEECEKQVTLSLDFENLVLGLKNVYDVKQGRDTVQFMTKDLGSVWEKLQQSGCSISDIEVQNKTLLNSLFDTTRGDK</sequence>
<evidence type="ECO:0000259" key="4">
    <source>
        <dbReference type="PROSITE" id="PS50893"/>
    </source>
</evidence>
<feature type="domain" description="ABC transporter" evidence="4">
    <location>
        <begin position="2"/>
        <end position="226"/>
    </location>
</feature>
<dbReference type="GO" id="GO:0005524">
    <property type="term" value="F:ATP binding"/>
    <property type="evidence" value="ECO:0007669"/>
    <property type="project" value="UniProtKB-KW"/>
</dbReference>
<dbReference type="InterPro" id="IPR017871">
    <property type="entry name" value="ABC_transporter-like_CS"/>
</dbReference>
<evidence type="ECO:0000313" key="6">
    <source>
        <dbReference type="Proteomes" id="UP000809081"/>
    </source>
</evidence>
<dbReference type="EMBL" id="JAFBEI010000003">
    <property type="protein sequence ID" value="MBM7635438.1"/>
    <property type="molecule type" value="Genomic_DNA"/>
</dbReference>
<dbReference type="RefSeq" id="WP_386705148.1">
    <property type="nucleotide sequence ID" value="NZ_JAFBEI010000003.1"/>
</dbReference>
<organism evidence="5 6">
    <name type="scientific">Streptococcus saliviloxodontae</name>
    <dbReference type="NCBI Taxonomy" id="1349416"/>
    <lineage>
        <taxon>Bacteria</taxon>
        <taxon>Bacillati</taxon>
        <taxon>Bacillota</taxon>
        <taxon>Bacilli</taxon>
        <taxon>Lactobacillales</taxon>
        <taxon>Streptococcaceae</taxon>
        <taxon>Streptococcus</taxon>
    </lineage>
</organism>
<dbReference type="Pfam" id="PF00005">
    <property type="entry name" value="ABC_tran"/>
    <property type="match status" value="1"/>
</dbReference>
<gene>
    <name evidence="5" type="ORF">JOC31_000230</name>
</gene>
<keyword evidence="6" id="KW-1185">Reference proteome</keyword>
<comment type="caution">
    <text evidence="5">The sequence shown here is derived from an EMBL/GenBank/DDBJ whole genome shotgun (WGS) entry which is preliminary data.</text>
</comment>
<keyword evidence="3 5" id="KW-0067">ATP-binding</keyword>
<dbReference type="InterPro" id="IPR027417">
    <property type="entry name" value="P-loop_NTPase"/>
</dbReference>
<dbReference type="InterPro" id="IPR003593">
    <property type="entry name" value="AAA+_ATPase"/>
</dbReference>
<keyword evidence="2" id="KW-0547">Nucleotide-binding</keyword>
<dbReference type="CDD" id="cd03230">
    <property type="entry name" value="ABC_DR_subfamily_A"/>
    <property type="match status" value="1"/>
</dbReference>
<dbReference type="Proteomes" id="UP000809081">
    <property type="component" value="Unassembled WGS sequence"/>
</dbReference>
<evidence type="ECO:0000313" key="5">
    <source>
        <dbReference type="EMBL" id="MBM7635438.1"/>
    </source>
</evidence>
<protein>
    <submittedName>
        <fullName evidence="5">ABC-2 type transport system ATP-binding protein</fullName>
    </submittedName>
</protein>
<dbReference type="InterPro" id="IPR050763">
    <property type="entry name" value="ABC_transporter_ATP-binding"/>
</dbReference>
<reference evidence="5 6" key="1">
    <citation type="submission" date="2021-01" db="EMBL/GenBank/DDBJ databases">
        <title>Genomic Encyclopedia of Type Strains, Phase IV (KMG-IV): sequencing the most valuable type-strain genomes for metagenomic binning, comparative biology and taxonomic classification.</title>
        <authorList>
            <person name="Goeker M."/>
        </authorList>
    </citation>
    <scope>NUCLEOTIDE SEQUENCE [LARGE SCALE GENOMIC DNA]</scope>
    <source>
        <strain evidence="5 6">DSM 27513</strain>
    </source>
</reference>
<dbReference type="PANTHER" id="PTHR42711:SF17">
    <property type="entry name" value="ABC TRANSPORTER ATP-BINDING PROTEIN"/>
    <property type="match status" value="1"/>
</dbReference>